<accession>A0ABQ3M874</accession>
<evidence type="ECO:0008006" key="4">
    <source>
        <dbReference type="Google" id="ProtNLM"/>
    </source>
</evidence>
<protein>
    <recommendedName>
        <fullName evidence="4">DUF998 domain-containing protein</fullName>
    </recommendedName>
</protein>
<feature type="transmembrane region" description="Helical" evidence="1">
    <location>
        <begin position="132"/>
        <end position="154"/>
    </location>
</feature>
<gene>
    <name evidence="2" type="ORF">GCM10017790_78820</name>
</gene>
<comment type="caution">
    <text evidence="2">The sequence shown here is derived from an EMBL/GenBank/DDBJ whole genome shotgun (WGS) entry which is preliminary data.</text>
</comment>
<feature type="transmembrane region" description="Helical" evidence="1">
    <location>
        <begin position="174"/>
        <end position="194"/>
    </location>
</feature>
<organism evidence="2 3">
    <name type="scientific">Amycolatopsis oliviviridis</name>
    <dbReference type="NCBI Taxonomy" id="1471590"/>
    <lineage>
        <taxon>Bacteria</taxon>
        <taxon>Bacillati</taxon>
        <taxon>Actinomycetota</taxon>
        <taxon>Actinomycetes</taxon>
        <taxon>Pseudonocardiales</taxon>
        <taxon>Pseudonocardiaceae</taxon>
        <taxon>Amycolatopsis</taxon>
    </lineage>
</organism>
<name>A0ABQ3M874_9PSEU</name>
<feature type="transmembrane region" description="Helical" evidence="1">
    <location>
        <begin position="102"/>
        <end position="120"/>
    </location>
</feature>
<reference evidence="3" key="1">
    <citation type="journal article" date="2019" name="Int. J. Syst. Evol. Microbiol.">
        <title>The Global Catalogue of Microorganisms (GCM) 10K type strain sequencing project: providing services to taxonomists for standard genome sequencing and annotation.</title>
        <authorList>
            <consortium name="The Broad Institute Genomics Platform"/>
            <consortium name="The Broad Institute Genome Sequencing Center for Infectious Disease"/>
            <person name="Wu L."/>
            <person name="Ma J."/>
        </authorList>
    </citation>
    <scope>NUCLEOTIDE SEQUENCE [LARGE SCALE GENOMIC DNA]</scope>
    <source>
        <strain evidence="3">CGMCC 4.7683</strain>
    </source>
</reference>
<keyword evidence="1" id="KW-0812">Transmembrane</keyword>
<keyword evidence="1" id="KW-1133">Transmembrane helix</keyword>
<evidence type="ECO:0000313" key="2">
    <source>
        <dbReference type="EMBL" id="GHH36249.1"/>
    </source>
</evidence>
<keyword evidence="1" id="KW-0472">Membrane</keyword>
<keyword evidence="3" id="KW-1185">Reference proteome</keyword>
<sequence length="240" mass="25717">MLTWSILPGSDNALSTEAIMSVRTASDNLVRNYLFLRRAIGFLGIGLPLVLIFGKPVVDGGGLLNSISGYYYSGMRDVWVGVMCAIGVFLLSYRGYGRIDDIAGNIAAVAAVGVALFPTTPSNGDRTDVLIGYLHLGFAAVFFLTLAFFCIVLFTKSDNEIPGSRKPERNRLYVTSGVIMLVCLALIVVCGLVFDDATKSLYPALWLESVAIFAFGVAWLTKGGTLLPDRTVATEPAVTA</sequence>
<evidence type="ECO:0000313" key="3">
    <source>
        <dbReference type="Proteomes" id="UP000635387"/>
    </source>
</evidence>
<dbReference type="EMBL" id="BNAY01000013">
    <property type="protein sequence ID" value="GHH36249.1"/>
    <property type="molecule type" value="Genomic_DNA"/>
</dbReference>
<proteinExistence type="predicted"/>
<feature type="transmembrane region" description="Helical" evidence="1">
    <location>
        <begin position="200"/>
        <end position="220"/>
    </location>
</feature>
<evidence type="ECO:0000256" key="1">
    <source>
        <dbReference type="SAM" id="Phobius"/>
    </source>
</evidence>
<dbReference type="Proteomes" id="UP000635387">
    <property type="component" value="Unassembled WGS sequence"/>
</dbReference>
<feature type="transmembrane region" description="Helical" evidence="1">
    <location>
        <begin position="39"/>
        <end position="58"/>
    </location>
</feature>
<feature type="transmembrane region" description="Helical" evidence="1">
    <location>
        <begin position="78"/>
        <end position="95"/>
    </location>
</feature>